<dbReference type="AlphaFoldDB" id="A0A5N6ME55"/>
<keyword evidence="1" id="KW-1133">Transmembrane helix</keyword>
<feature type="transmembrane region" description="Helical" evidence="1">
    <location>
        <begin position="21"/>
        <end position="47"/>
    </location>
</feature>
<comment type="caution">
    <text evidence="2">The sequence shown here is derived from an EMBL/GenBank/DDBJ whole genome shotgun (WGS) entry which is preliminary data.</text>
</comment>
<feature type="transmembrane region" description="Helical" evidence="1">
    <location>
        <begin position="134"/>
        <end position="162"/>
    </location>
</feature>
<feature type="transmembrane region" description="Helical" evidence="1">
    <location>
        <begin position="300"/>
        <end position="317"/>
    </location>
</feature>
<organism evidence="2 3">
    <name type="scientific">Arthrobacter yangruifuii</name>
    <dbReference type="NCBI Taxonomy" id="2606616"/>
    <lineage>
        <taxon>Bacteria</taxon>
        <taxon>Bacillati</taxon>
        <taxon>Actinomycetota</taxon>
        <taxon>Actinomycetes</taxon>
        <taxon>Micrococcales</taxon>
        <taxon>Micrococcaceae</taxon>
        <taxon>Arthrobacter</taxon>
    </lineage>
</organism>
<proteinExistence type="predicted"/>
<feature type="transmembrane region" description="Helical" evidence="1">
    <location>
        <begin position="401"/>
        <end position="429"/>
    </location>
</feature>
<reference evidence="2 3" key="1">
    <citation type="submission" date="2019-08" db="EMBL/GenBank/DDBJ databases">
        <title>Arthrobacter sp. nov., isolated from plateau pika and Tibetan wild ass.</title>
        <authorList>
            <person name="Ge Y."/>
        </authorList>
    </citation>
    <scope>NUCLEOTIDE SEQUENCE [LARGE SCALE GENOMIC DNA]</scope>
    <source>
        <strain evidence="2 3">785</strain>
    </source>
</reference>
<feature type="transmembrane region" description="Helical" evidence="1">
    <location>
        <begin position="174"/>
        <end position="201"/>
    </location>
</feature>
<feature type="transmembrane region" description="Helical" evidence="1">
    <location>
        <begin position="323"/>
        <end position="343"/>
    </location>
</feature>
<protein>
    <submittedName>
        <fullName evidence="2">Transporter</fullName>
    </submittedName>
</protein>
<evidence type="ECO:0000256" key="1">
    <source>
        <dbReference type="SAM" id="Phobius"/>
    </source>
</evidence>
<feature type="transmembrane region" description="Helical" evidence="1">
    <location>
        <begin position="450"/>
        <end position="469"/>
    </location>
</feature>
<dbReference type="EMBL" id="VTFX01000007">
    <property type="protein sequence ID" value="KAD3436328.1"/>
    <property type="molecule type" value="Genomic_DNA"/>
</dbReference>
<feature type="transmembrane region" description="Helical" evidence="1">
    <location>
        <begin position="481"/>
        <end position="502"/>
    </location>
</feature>
<evidence type="ECO:0000313" key="3">
    <source>
        <dbReference type="Proteomes" id="UP000326852"/>
    </source>
</evidence>
<dbReference type="Proteomes" id="UP000326852">
    <property type="component" value="Unassembled WGS sequence"/>
</dbReference>
<feature type="transmembrane region" description="Helical" evidence="1">
    <location>
        <begin position="374"/>
        <end position="395"/>
    </location>
</feature>
<accession>A0A5N6ME55</accession>
<dbReference type="RefSeq" id="WP_152273390.1">
    <property type="nucleotide sequence ID" value="NZ_VTFX01000007.1"/>
</dbReference>
<name>A0A5N6ME55_9MICC</name>
<keyword evidence="3" id="KW-1185">Reference proteome</keyword>
<keyword evidence="1" id="KW-0812">Transmembrane</keyword>
<sequence>MVAHLLRLKLLLLRNSLRRSPWQLVGIILGGLYALGLLALLLAALFVVGADPALARTAVVLAGTVTVVGWAVVPVVFSGVDLTLDPARFTTYAIPVPQLLTGLAVGGLIGIPGATTLLAVLAQALSWYRSPVALAAALLLSAVAVFTCVLASRVAVAAAVSLTGSRRFRDLTGVLLVLPLVLLGPIISAVGEGISAGASFLPRLADGLSWTPLGAVWAVPGDIAAGSYGPAAAKSVISILFLAVLAAAWRTLLLRALVRPPQAAAARRSAGAGLFARFPATPTGAVAARSLIYWLRDPRYSTSLLVMPLLVVVLVFAGRDSQAGSGLLVTLALGPLIGFLMGFSPHADVSYDNTAFALHLATGVSGRADRAGRVLACAVFAVPAVVLASVLPAVLTGHAGLAVPVLGVGLAALLAGLGLSSAVSARYTYNVPLPGENAFKTPPGSAGRSLLVQGAFSLLLFALLLPVLVPGAAAVVLQSTLWGLVTLLAGLLVGAAVLISGIRLGGRWMDARGPELLQQVSVNR</sequence>
<gene>
    <name evidence="2" type="ORF">GD627_16145</name>
</gene>
<evidence type="ECO:0000313" key="2">
    <source>
        <dbReference type="EMBL" id="KAD3436328.1"/>
    </source>
</evidence>
<feature type="transmembrane region" description="Helical" evidence="1">
    <location>
        <begin position="53"/>
        <end position="78"/>
    </location>
</feature>
<feature type="transmembrane region" description="Helical" evidence="1">
    <location>
        <begin position="99"/>
        <end position="122"/>
    </location>
</feature>
<feature type="transmembrane region" description="Helical" evidence="1">
    <location>
        <begin position="236"/>
        <end position="258"/>
    </location>
</feature>
<keyword evidence="1" id="KW-0472">Membrane</keyword>